<evidence type="ECO:0000313" key="2">
    <source>
        <dbReference type="Proteomes" id="UP001341840"/>
    </source>
</evidence>
<reference evidence="1 2" key="1">
    <citation type="journal article" date="2023" name="Plants (Basel)">
        <title>Bridging the Gap: Combining Genomics and Transcriptomics Approaches to Understand Stylosanthes scabra, an Orphan Legume from the Brazilian Caatinga.</title>
        <authorList>
            <person name="Ferreira-Neto J.R.C."/>
            <person name="da Silva M.D."/>
            <person name="Binneck E."/>
            <person name="de Melo N.F."/>
            <person name="da Silva R.H."/>
            <person name="de Melo A.L.T.M."/>
            <person name="Pandolfi V."/>
            <person name="Bustamante F.O."/>
            <person name="Brasileiro-Vidal A.C."/>
            <person name="Benko-Iseppon A.M."/>
        </authorList>
    </citation>
    <scope>NUCLEOTIDE SEQUENCE [LARGE SCALE GENOMIC DNA]</scope>
    <source>
        <tissue evidence="1">Leaves</tissue>
    </source>
</reference>
<dbReference type="Proteomes" id="UP001341840">
    <property type="component" value="Unassembled WGS sequence"/>
</dbReference>
<name>A0ABU6XBI5_9FABA</name>
<keyword evidence="2" id="KW-1185">Reference proteome</keyword>
<proteinExistence type="predicted"/>
<organism evidence="1 2">
    <name type="scientific">Stylosanthes scabra</name>
    <dbReference type="NCBI Taxonomy" id="79078"/>
    <lineage>
        <taxon>Eukaryota</taxon>
        <taxon>Viridiplantae</taxon>
        <taxon>Streptophyta</taxon>
        <taxon>Embryophyta</taxon>
        <taxon>Tracheophyta</taxon>
        <taxon>Spermatophyta</taxon>
        <taxon>Magnoliopsida</taxon>
        <taxon>eudicotyledons</taxon>
        <taxon>Gunneridae</taxon>
        <taxon>Pentapetalae</taxon>
        <taxon>rosids</taxon>
        <taxon>fabids</taxon>
        <taxon>Fabales</taxon>
        <taxon>Fabaceae</taxon>
        <taxon>Papilionoideae</taxon>
        <taxon>50 kb inversion clade</taxon>
        <taxon>dalbergioids sensu lato</taxon>
        <taxon>Dalbergieae</taxon>
        <taxon>Pterocarpus clade</taxon>
        <taxon>Stylosanthes</taxon>
    </lineage>
</organism>
<sequence>MELRQAVVKPIALVYEKIDGGKKNALEDGEVVIQSSKYGKLTHGNDTCFLVSIPLTIKAATNHALAWPRRDPKPQMAP</sequence>
<evidence type="ECO:0000313" key="1">
    <source>
        <dbReference type="EMBL" id="MED6194028.1"/>
    </source>
</evidence>
<protein>
    <submittedName>
        <fullName evidence="1">Uncharacterized protein</fullName>
    </submittedName>
</protein>
<dbReference type="EMBL" id="JASCZI010211537">
    <property type="protein sequence ID" value="MED6194028.1"/>
    <property type="molecule type" value="Genomic_DNA"/>
</dbReference>
<accession>A0ABU6XBI5</accession>
<comment type="caution">
    <text evidence="1">The sequence shown here is derived from an EMBL/GenBank/DDBJ whole genome shotgun (WGS) entry which is preliminary data.</text>
</comment>
<gene>
    <name evidence="1" type="ORF">PIB30_024639</name>
</gene>